<accession>A0ABP1F1I3</accession>
<comment type="caution">
    <text evidence="1">The sequence shown here is derived from an EMBL/GenBank/DDBJ whole genome shotgun (WGS) entry which is preliminary data.</text>
</comment>
<organism evidence="1 2">
    <name type="scientific">Tenacibaculum polynesiense</name>
    <dbReference type="NCBI Taxonomy" id="3137857"/>
    <lineage>
        <taxon>Bacteria</taxon>
        <taxon>Pseudomonadati</taxon>
        <taxon>Bacteroidota</taxon>
        <taxon>Flavobacteriia</taxon>
        <taxon>Flavobacteriales</taxon>
        <taxon>Flavobacteriaceae</taxon>
        <taxon>Tenacibaculum</taxon>
    </lineage>
</organism>
<evidence type="ECO:0000313" key="2">
    <source>
        <dbReference type="Proteomes" id="UP001497527"/>
    </source>
</evidence>
<protein>
    <submittedName>
        <fullName evidence="1">Uncharacterized protein</fullName>
    </submittedName>
</protein>
<gene>
    <name evidence="1" type="ORF">T190423A01A_30464</name>
</gene>
<keyword evidence="2" id="KW-1185">Reference proteome</keyword>
<dbReference type="RefSeq" id="WP_348717532.1">
    <property type="nucleotide sequence ID" value="NZ_CAXJIO010000012.1"/>
</dbReference>
<name>A0ABP1F1I3_9FLAO</name>
<sequence>MSVPTYGSLQNQMNKEYRCNHAAQLKKSYESPECLMNFVEQSNGSYGIKNVKNNEYFDSSITTMTKKVSGASEQWRLLALPDVENGYYVQNVKNNEFMTSSASQLSSKAGSKEIWIIEERQS</sequence>
<proteinExistence type="predicted"/>
<dbReference type="Proteomes" id="UP001497527">
    <property type="component" value="Unassembled WGS sequence"/>
</dbReference>
<evidence type="ECO:0000313" key="1">
    <source>
        <dbReference type="EMBL" id="CAL2103350.1"/>
    </source>
</evidence>
<reference evidence="1 2" key="1">
    <citation type="submission" date="2024-05" db="EMBL/GenBank/DDBJ databases">
        <authorList>
            <person name="Duchaud E."/>
        </authorList>
    </citation>
    <scope>NUCLEOTIDE SEQUENCE [LARGE SCALE GENOMIC DNA]</scope>
    <source>
        <strain evidence="1">Ena-SAMPLE-TAB-13-05-2024-13:56:06:370-140308</strain>
    </source>
</reference>
<dbReference type="EMBL" id="CAXJIO010000012">
    <property type="protein sequence ID" value="CAL2103350.1"/>
    <property type="molecule type" value="Genomic_DNA"/>
</dbReference>